<dbReference type="OrthoDB" id="260519at2759"/>
<comment type="similarity">
    <text evidence="6">Belongs to the cytochrome b5 family.</text>
</comment>
<dbReference type="GO" id="GO:0006629">
    <property type="term" value="P:lipid metabolic process"/>
    <property type="evidence" value="ECO:0007669"/>
    <property type="project" value="InterPro"/>
</dbReference>
<keyword evidence="9" id="KW-1185">Reference proteome</keyword>
<evidence type="ECO:0000256" key="5">
    <source>
        <dbReference type="ARBA" id="ARBA00073492"/>
    </source>
</evidence>
<gene>
    <name evidence="10" type="primary">LOC108680456</name>
</gene>
<evidence type="ECO:0000256" key="6">
    <source>
        <dbReference type="RuleBase" id="RU362121"/>
    </source>
</evidence>
<dbReference type="InterPro" id="IPR018506">
    <property type="entry name" value="Cyt_B5_heme-BS"/>
</dbReference>
<feature type="domain" description="Cytochrome b5 heme-binding" evidence="8">
    <location>
        <begin position="62"/>
        <end position="117"/>
    </location>
</feature>
<dbReference type="Pfam" id="PF00173">
    <property type="entry name" value="Cyt-b5"/>
    <property type="match status" value="1"/>
</dbReference>
<dbReference type="RefSeq" id="XP_018024768.1">
    <property type="nucleotide sequence ID" value="XM_018169279.2"/>
</dbReference>
<keyword evidence="2 6" id="KW-0479">Metal-binding</keyword>
<keyword evidence="6" id="KW-0472">Membrane</keyword>
<dbReference type="KEGG" id="hazt:108680456"/>
<dbReference type="InterPro" id="IPR036400">
    <property type="entry name" value="Cyt_B5-like_heme/steroid_sf"/>
</dbReference>
<evidence type="ECO:0000313" key="10">
    <source>
        <dbReference type="RefSeq" id="XP_018024768.1"/>
    </source>
</evidence>
<feature type="transmembrane region" description="Helical" evidence="6">
    <location>
        <begin position="298"/>
        <end position="314"/>
    </location>
</feature>
<evidence type="ECO:0000259" key="8">
    <source>
        <dbReference type="PROSITE" id="PS50255"/>
    </source>
</evidence>
<dbReference type="PANTHER" id="PTHR16740">
    <property type="entry name" value="CYTOCHROME B5-RELATED PROTEIN-RELATED"/>
    <property type="match status" value="1"/>
</dbReference>
<protein>
    <recommendedName>
        <fullName evidence="5">Cytochrome b5-related protein</fullName>
    </recommendedName>
</protein>
<accession>A0A8B7PF62</accession>
<keyword evidence="6" id="KW-1133">Transmembrane helix</keyword>
<feature type="transmembrane region" description="Helical" evidence="6">
    <location>
        <begin position="320"/>
        <end position="340"/>
    </location>
</feature>
<keyword evidence="6" id="KW-0812">Transmembrane</keyword>
<evidence type="ECO:0000256" key="3">
    <source>
        <dbReference type="ARBA" id="ARBA00023004"/>
    </source>
</evidence>
<feature type="transmembrane region" description="Helical" evidence="6">
    <location>
        <begin position="162"/>
        <end position="191"/>
    </location>
</feature>
<keyword evidence="3 6" id="KW-0408">Iron</keyword>
<dbReference type="InterPro" id="IPR005804">
    <property type="entry name" value="FA_desaturase_dom"/>
</dbReference>
<dbReference type="PROSITE" id="PS50255">
    <property type="entry name" value="CYTOCHROME_B5_2"/>
    <property type="match status" value="1"/>
</dbReference>
<organism evidence="9 10">
    <name type="scientific">Hyalella azteca</name>
    <name type="common">Amphipod</name>
    <dbReference type="NCBI Taxonomy" id="294128"/>
    <lineage>
        <taxon>Eukaryota</taxon>
        <taxon>Metazoa</taxon>
        <taxon>Ecdysozoa</taxon>
        <taxon>Arthropoda</taxon>
        <taxon>Crustacea</taxon>
        <taxon>Multicrustacea</taxon>
        <taxon>Malacostraca</taxon>
        <taxon>Eumalacostraca</taxon>
        <taxon>Peracarida</taxon>
        <taxon>Amphipoda</taxon>
        <taxon>Senticaudata</taxon>
        <taxon>Talitrida</taxon>
        <taxon>Talitroidea</taxon>
        <taxon>Hyalellidae</taxon>
        <taxon>Hyalella</taxon>
    </lineage>
</organism>
<dbReference type="GeneID" id="108680456"/>
<dbReference type="SUPFAM" id="SSF55856">
    <property type="entry name" value="Cytochrome b5-like heme/steroid binding domain"/>
    <property type="match status" value="1"/>
</dbReference>
<dbReference type="Gene3D" id="3.10.120.10">
    <property type="entry name" value="Cytochrome b5-like heme/steroid binding domain"/>
    <property type="match status" value="1"/>
</dbReference>
<dbReference type="InterPro" id="IPR001199">
    <property type="entry name" value="Cyt_B5-like_heme/steroid-bd"/>
</dbReference>
<feature type="transmembrane region" description="Helical" evidence="6">
    <location>
        <begin position="258"/>
        <end position="277"/>
    </location>
</feature>
<dbReference type="GO" id="GO:0046872">
    <property type="term" value="F:metal ion binding"/>
    <property type="evidence" value="ECO:0007669"/>
    <property type="project" value="UniProtKB-UniRule"/>
</dbReference>
<evidence type="ECO:0000256" key="2">
    <source>
        <dbReference type="ARBA" id="ARBA00022723"/>
    </source>
</evidence>
<reference evidence="10" key="1">
    <citation type="submission" date="2025-08" db="UniProtKB">
        <authorList>
            <consortium name="RefSeq"/>
        </authorList>
    </citation>
    <scope>IDENTIFICATION</scope>
    <source>
        <tissue evidence="10">Whole organism</tissue>
    </source>
</reference>
<dbReference type="GO" id="GO:0020037">
    <property type="term" value="F:heme binding"/>
    <property type="evidence" value="ECO:0007669"/>
    <property type="project" value="UniProtKB-UniRule"/>
</dbReference>
<sequence length="469" mass="53486">MVPKEKSFHSTTRSVHGWNGSGNPNPGFTVDVPTNRNIFLKTADAWMGGKRVDDAADNLWRIHDKLYDLTDFIGRHPGGRFWLETTRGTDITEAFESAHVNPAVAKMLPKFYVREATNKRNSPYTFHEDGFYKTLQRKVWPVLQRVGRGPSLKMKLMADGQAALYVATVFAAAVHASYGLAFCAGLVLWTIMGTAHNFFHQADNFRMFYFDLSPLSSSDWRITHGLSHHLYPNTLYDFEISVLEPFIHFLPEPHKHFLHRYVTPVTCHLTMLLAFFIEIIKRIAGLIIGTRKFEMINVLPWAQCVVMMLCTGSFQTGLLLYLTTICTASFFFAWVGLIAAHHHPEIYHAYDTFRSDPDWGLCQLDAVRDKIEVTGSLFLVAISFGDHSLHHLFPTVDHSKLPYLYPALIETCEEFNLNFSFVKQKELILGMYLQICSANPNPKPPGFPQIKPLIPEVVQKMIHKKKNHS</sequence>
<evidence type="ECO:0000256" key="1">
    <source>
        <dbReference type="ARBA" id="ARBA00022617"/>
    </source>
</evidence>
<evidence type="ECO:0000256" key="7">
    <source>
        <dbReference type="SAM" id="MobiDB-lite"/>
    </source>
</evidence>
<dbReference type="FunFam" id="3.10.120.10:FF:000020">
    <property type="entry name" value="Cytochrome b5-related protein"/>
    <property type="match status" value="1"/>
</dbReference>
<evidence type="ECO:0000313" key="9">
    <source>
        <dbReference type="Proteomes" id="UP000694843"/>
    </source>
</evidence>
<comment type="caution">
    <text evidence="6">Lacks conserved residue(s) required for the propagation of feature annotation.</text>
</comment>
<dbReference type="SMART" id="SM01117">
    <property type="entry name" value="Cyt-b5"/>
    <property type="match status" value="1"/>
</dbReference>
<dbReference type="OMA" id="LMNFAAW"/>
<evidence type="ECO:0000256" key="4">
    <source>
        <dbReference type="ARBA" id="ARBA00055674"/>
    </source>
</evidence>
<dbReference type="Proteomes" id="UP000694843">
    <property type="component" value="Unplaced"/>
</dbReference>
<feature type="compositionally biased region" description="Polar residues" evidence="7">
    <location>
        <begin position="21"/>
        <end position="30"/>
    </location>
</feature>
<dbReference type="PANTHER" id="PTHR16740:SF1">
    <property type="entry name" value="CYTOCHROME B5-RELATED PROTEIN-RELATED"/>
    <property type="match status" value="1"/>
</dbReference>
<dbReference type="Pfam" id="PF00487">
    <property type="entry name" value="FA_desaturase"/>
    <property type="match status" value="1"/>
</dbReference>
<proteinExistence type="inferred from homology"/>
<dbReference type="InterPro" id="IPR053100">
    <property type="entry name" value="Cytochrome_b5-related"/>
</dbReference>
<dbReference type="AlphaFoldDB" id="A0A8B7PF62"/>
<keyword evidence="1 6" id="KW-0349">Heme</keyword>
<name>A0A8B7PF62_HYAAZ</name>
<feature type="region of interest" description="Disordered" evidence="7">
    <location>
        <begin position="1"/>
        <end position="30"/>
    </location>
</feature>
<dbReference type="PROSITE" id="PS00191">
    <property type="entry name" value="CYTOCHROME_B5_1"/>
    <property type="match status" value="1"/>
</dbReference>
<comment type="function">
    <text evidence="4">May play a role in muscle cell metabolism.</text>
</comment>